<reference evidence="3" key="1">
    <citation type="submission" date="2020-12" db="EMBL/GenBank/DDBJ databases">
        <title>Genomic characterization of non-nitrogen-fixing Frankia strains.</title>
        <authorList>
            <person name="Carlos-Shanley C."/>
            <person name="Guerra T."/>
            <person name="Hahn D."/>
        </authorList>
    </citation>
    <scope>NUCLEOTIDE SEQUENCE</scope>
    <source>
        <strain evidence="3">CN6</strain>
    </source>
</reference>
<proteinExistence type="predicted"/>
<accession>A0A937R5J8</accession>
<evidence type="ECO:0000313" key="4">
    <source>
        <dbReference type="Proteomes" id="UP000604475"/>
    </source>
</evidence>
<feature type="region of interest" description="Disordered" evidence="1">
    <location>
        <begin position="1"/>
        <end position="54"/>
    </location>
</feature>
<feature type="compositionally biased region" description="Basic and acidic residues" evidence="1">
    <location>
        <begin position="25"/>
        <end position="48"/>
    </location>
</feature>
<evidence type="ECO:0000313" key="3">
    <source>
        <dbReference type="EMBL" id="MBL7626148.1"/>
    </source>
</evidence>
<dbReference type="Proteomes" id="UP000604475">
    <property type="component" value="Unassembled WGS sequence"/>
</dbReference>
<keyword evidence="4" id="KW-1185">Reference proteome</keyword>
<keyword evidence="2" id="KW-0472">Membrane</keyword>
<dbReference type="AlphaFoldDB" id="A0A937R5J8"/>
<dbReference type="EMBL" id="JAEACQ010000123">
    <property type="protein sequence ID" value="MBL7626148.1"/>
    <property type="molecule type" value="Genomic_DNA"/>
</dbReference>
<sequence>MTDGSSGHGDTPARLDTSPGAGDSPGDRDTDAGEHGQEHARRSRDRFPRGRAGRGARRIRLRGRIVEIVVGIWIVAAGAWVLYGALGWQDASLDVGRAAQEAASAAALTTTRSQATAEAEATARRLLADSGCDAGSPRVTVGLHPPGSDVATAHGYSPDELGELGLVTVTVSCERDGTLVIGEASAPSR</sequence>
<gene>
    <name evidence="3" type="ORF">I7412_02945</name>
</gene>
<dbReference type="RefSeq" id="WP_202998624.1">
    <property type="nucleotide sequence ID" value="NZ_JADWYV010000001.1"/>
</dbReference>
<keyword evidence="2" id="KW-0812">Transmembrane</keyword>
<feature type="transmembrane region" description="Helical" evidence="2">
    <location>
        <begin position="65"/>
        <end position="88"/>
    </location>
</feature>
<name>A0A937R5J8_9ACTN</name>
<keyword evidence="2" id="KW-1133">Transmembrane helix</keyword>
<evidence type="ECO:0000256" key="2">
    <source>
        <dbReference type="SAM" id="Phobius"/>
    </source>
</evidence>
<evidence type="ECO:0000256" key="1">
    <source>
        <dbReference type="SAM" id="MobiDB-lite"/>
    </source>
</evidence>
<organism evidence="3 4">
    <name type="scientific">Frankia nepalensis</name>
    <dbReference type="NCBI Taxonomy" id="1836974"/>
    <lineage>
        <taxon>Bacteria</taxon>
        <taxon>Bacillati</taxon>
        <taxon>Actinomycetota</taxon>
        <taxon>Actinomycetes</taxon>
        <taxon>Frankiales</taxon>
        <taxon>Frankiaceae</taxon>
        <taxon>Frankia</taxon>
    </lineage>
</organism>
<comment type="caution">
    <text evidence="3">The sequence shown here is derived from an EMBL/GenBank/DDBJ whole genome shotgun (WGS) entry which is preliminary data.</text>
</comment>
<protein>
    <submittedName>
        <fullName evidence="3">Uncharacterized protein</fullName>
    </submittedName>
</protein>